<evidence type="ECO:0000313" key="2">
    <source>
        <dbReference type="Proteomes" id="UP000175684"/>
    </source>
</evidence>
<dbReference type="OrthoDB" id="3254910at2"/>
<dbReference type="Proteomes" id="UP000175684">
    <property type="component" value="Unassembled WGS sequence"/>
</dbReference>
<sequence>MLDLEQLLSDLRDLEHELNSMGVEAVLDERDDGMPEFHFGEFGGGLSWWVNKGFYLTIWAGNLSDVYDTNIFREFRHELMRRLADQYEGKAQDTRDTWGRLCGDDTPMPANLAEKADEYERVAERLHDAIRDDGVPVFIDNFADFKLLRQHDPRDLLTDVTGQRLRDMGLVERKYCPGDVFDELTDKGRAAVEYTARTMGISLN</sequence>
<comment type="caution">
    <text evidence="1">The sequence shown here is derived from an EMBL/GenBank/DDBJ whole genome shotgun (WGS) entry which is preliminary data.</text>
</comment>
<dbReference type="AlphaFoldDB" id="A0A1E7XXN7"/>
<organism evidence="1 2">
    <name type="scientific">Bifidobacterium adolescentis</name>
    <dbReference type="NCBI Taxonomy" id="1680"/>
    <lineage>
        <taxon>Bacteria</taxon>
        <taxon>Bacillati</taxon>
        <taxon>Actinomycetota</taxon>
        <taxon>Actinomycetes</taxon>
        <taxon>Bifidobacteriales</taxon>
        <taxon>Bifidobacteriaceae</taxon>
        <taxon>Bifidobacterium</taxon>
    </lineage>
</organism>
<accession>A0A1E7XXN7</accession>
<proteinExistence type="predicted"/>
<gene>
    <name evidence="1" type="ORF">BBK15_10045</name>
</gene>
<evidence type="ECO:0000313" key="1">
    <source>
        <dbReference type="EMBL" id="OFA33605.1"/>
    </source>
</evidence>
<protein>
    <submittedName>
        <fullName evidence="1">Uncharacterized protein</fullName>
    </submittedName>
</protein>
<name>A0A1E7XXN7_BIFAD</name>
<reference evidence="1 2" key="1">
    <citation type="submission" date="2016-07" db="EMBL/GenBank/DDBJ databases">
        <title>Draft Genome Sequence of Bifidobacterium adolescentis strain Km 4.</title>
        <authorList>
            <person name="Danilenko V.N."/>
        </authorList>
    </citation>
    <scope>NUCLEOTIDE SEQUENCE [LARGE SCALE GENOMIC DNA]</scope>
    <source>
        <strain evidence="1 2">Km 4</strain>
    </source>
</reference>
<dbReference type="EMBL" id="MAXD01000017">
    <property type="protein sequence ID" value="OFA33605.1"/>
    <property type="molecule type" value="Genomic_DNA"/>
</dbReference>
<dbReference type="RefSeq" id="WP_070123089.1">
    <property type="nucleotide sequence ID" value="NZ_MAXD01000017.1"/>
</dbReference>